<sequence length="429" mass="47943">MATLYWFRRDLRVADNPALVSAGSEVYPVVLSSALEGLSQVRIDSLTASWRSLSSQLSDSLGQVDDLVATAKSLGVTAVHCSRAFDPAGIAEQLEVQRGLDEAGIKFVVGPGNYAVSPGVVRKPDGTPYRVYTPFFKAWFANGWSYPLPAPTGVTWLKAGEDLPSGPEVRVGESFAKETFAKFQRRALEGYNEDRNRADLSGTSHLSHALAHGEIHPRTLLAELGDSEGEVTFMKELAWREFYADVLLHNPHTVDGYYEPRFAKMRYDEAAGKLEAWQQGKTGYPMVDAGMRQLLATGWMHNRVRMIVASFLVKDLHIEWQHGARWFEEHLTDFDVASNSHGWQWTAGCGTDASPYYRIFNPITQGYKFDPNGDYVRKFVPELRGIPGKEVHEPWLLVSSLAPEYPAPIVDHAVEREESLARLEELKTL</sequence>
<comment type="cofactor">
    <cofactor evidence="1">
        <name>FAD</name>
        <dbReference type="ChEBI" id="CHEBI:57692"/>
    </cofactor>
</comment>
<reference evidence="6" key="1">
    <citation type="submission" date="2020-05" db="EMBL/GenBank/DDBJ databases">
        <authorList>
            <person name="Chiriac C."/>
            <person name="Salcher M."/>
            <person name="Ghai R."/>
            <person name="Kavagutti S V."/>
        </authorList>
    </citation>
    <scope>NUCLEOTIDE SEQUENCE</scope>
</reference>
<evidence type="ECO:0000256" key="3">
    <source>
        <dbReference type="ARBA" id="ARBA00022827"/>
    </source>
</evidence>
<dbReference type="InterPro" id="IPR005101">
    <property type="entry name" value="Cryptochr/Photolyase_FAD-bd"/>
</dbReference>
<dbReference type="Pfam" id="PF00875">
    <property type="entry name" value="DNA_photolyase"/>
    <property type="match status" value="1"/>
</dbReference>
<dbReference type="InterPro" id="IPR036155">
    <property type="entry name" value="Crypto/Photolyase_N_sf"/>
</dbReference>
<dbReference type="PANTHER" id="PTHR11455:SF9">
    <property type="entry name" value="CRYPTOCHROME CIRCADIAN CLOCK 5 ISOFORM X1"/>
    <property type="match status" value="1"/>
</dbReference>
<dbReference type="GO" id="GO:0003677">
    <property type="term" value="F:DNA binding"/>
    <property type="evidence" value="ECO:0007669"/>
    <property type="project" value="TreeGrafter"/>
</dbReference>
<keyword evidence="4" id="KW-0157">Chromophore</keyword>
<dbReference type="InterPro" id="IPR036134">
    <property type="entry name" value="Crypto/Photolyase_FAD-like_sf"/>
</dbReference>
<dbReference type="SUPFAM" id="SSF52425">
    <property type="entry name" value="Cryptochrome/photolyase, N-terminal domain"/>
    <property type="match status" value="1"/>
</dbReference>
<evidence type="ECO:0000259" key="5">
    <source>
        <dbReference type="PROSITE" id="PS51645"/>
    </source>
</evidence>
<gene>
    <name evidence="6" type="ORF">UFOPK3837_00856</name>
</gene>
<dbReference type="PANTHER" id="PTHR11455">
    <property type="entry name" value="CRYPTOCHROME"/>
    <property type="match status" value="1"/>
</dbReference>
<keyword evidence="2" id="KW-0285">Flavoprotein</keyword>
<feature type="domain" description="Photolyase/cryptochrome alpha/beta" evidence="5">
    <location>
        <begin position="1"/>
        <end position="115"/>
    </location>
</feature>
<evidence type="ECO:0000313" key="6">
    <source>
        <dbReference type="EMBL" id="CAB4957679.1"/>
    </source>
</evidence>
<dbReference type="Pfam" id="PF03441">
    <property type="entry name" value="FAD_binding_7"/>
    <property type="match status" value="1"/>
</dbReference>
<dbReference type="EMBL" id="CAFBNO010000040">
    <property type="protein sequence ID" value="CAB4957679.1"/>
    <property type="molecule type" value="Genomic_DNA"/>
</dbReference>
<dbReference type="GO" id="GO:0071949">
    <property type="term" value="F:FAD binding"/>
    <property type="evidence" value="ECO:0007669"/>
    <property type="project" value="TreeGrafter"/>
</dbReference>
<dbReference type="GO" id="GO:0006950">
    <property type="term" value="P:response to stress"/>
    <property type="evidence" value="ECO:0007669"/>
    <property type="project" value="UniProtKB-ARBA"/>
</dbReference>
<dbReference type="InterPro" id="IPR006050">
    <property type="entry name" value="DNA_photolyase_N"/>
</dbReference>
<dbReference type="Gene3D" id="3.40.50.620">
    <property type="entry name" value="HUPs"/>
    <property type="match status" value="1"/>
</dbReference>
<dbReference type="GO" id="GO:0003904">
    <property type="term" value="F:deoxyribodipyrimidine photo-lyase activity"/>
    <property type="evidence" value="ECO:0007669"/>
    <property type="project" value="TreeGrafter"/>
</dbReference>
<dbReference type="SUPFAM" id="SSF48173">
    <property type="entry name" value="Cryptochrome/photolyase FAD-binding domain"/>
    <property type="match status" value="1"/>
</dbReference>
<evidence type="ECO:0000256" key="1">
    <source>
        <dbReference type="ARBA" id="ARBA00001974"/>
    </source>
</evidence>
<dbReference type="InterPro" id="IPR018394">
    <property type="entry name" value="DNA_photolyase_1_CS_C"/>
</dbReference>
<dbReference type="GO" id="GO:0006139">
    <property type="term" value="P:nucleobase-containing compound metabolic process"/>
    <property type="evidence" value="ECO:0007669"/>
    <property type="project" value="UniProtKB-ARBA"/>
</dbReference>
<dbReference type="InterPro" id="IPR002081">
    <property type="entry name" value="Cryptochrome/DNA_photolyase_1"/>
</dbReference>
<dbReference type="PROSITE" id="PS00691">
    <property type="entry name" value="DNA_PHOTOLYASES_1_2"/>
    <property type="match status" value="1"/>
</dbReference>
<name>A0A6J7KTF1_9ZZZZ</name>
<dbReference type="PROSITE" id="PS51645">
    <property type="entry name" value="PHR_CRY_ALPHA_BETA"/>
    <property type="match status" value="1"/>
</dbReference>
<dbReference type="Gene3D" id="1.10.579.10">
    <property type="entry name" value="DNA Cyclobutane Dipyrimidine Photolyase, subunit A, domain 3"/>
    <property type="match status" value="1"/>
</dbReference>
<dbReference type="AlphaFoldDB" id="A0A6J7KTF1"/>
<protein>
    <submittedName>
        <fullName evidence="6">Unannotated protein</fullName>
    </submittedName>
</protein>
<dbReference type="PRINTS" id="PR00147">
    <property type="entry name" value="DNAPHOTLYASE"/>
</dbReference>
<dbReference type="InterPro" id="IPR014729">
    <property type="entry name" value="Rossmann-like_a/b/a_fold"/>
</dbReference>
<organism evidence="6">
    <name type="scientific">freshwater metagenome</name>
    <dbReference type="NCBI Taxonomy" id="449393"/>
    <lineage>
        <taxon>unclassified sequences</taxon>
        <taxon>metagenomes</taxon>
        <taxon>ecological metagenomes</taxon>
    </lineage>
</organism>
<evidence type="ECO:0000256" key="2">
    <source>
        <dbReference type="ARBA" id="ARBA00022630"/>
    </source>
</evidence>
<proteinExistence type="predicted"/>
<accession>A0A6J7KTF1</accession>
<dbReference type="PROSITE" id="PS00394">
    <property type="entry name" value="DNA_PHOTOLYASES_1_1"/>
    <property type="match status" value="1"/>
</dbReference>
<dbReference type="GO" id="GO:0009416">
    <property type="term" value="P:response to light stimulus"/>
    <property type="evidence" value="ECO:0007669"/>
    <property type="project" value="TreeGrafter"/>
</dbReference>
<dbReference type="Gene3D" id="1.25.40.80">
    <property type="match status" value="1"/>
</dbReference>
<keyword evidence="3" id="KW-0274">FAD</keyword>
<evidence type="ECO:0000256" key="4">
    <source>
        <dbReference type="ARBA" id="ARBA00022991"/>
    </source>
</evidence>